<reference evidence="2 3" key="1">
    <citation type="submission" date="2020-07" db="EMBL/GenBank/DDBJ databases">
        <authorList>
            <person name="Feng H."/>
        </authorList>
    </citation>
    <scope>NUCLEOTIDE SEQUENCE [LARGE SCALE GENOMIC DNA]</scope>
    <source>
        <strain evidence="3">s-11</strain>
    </source>
</reference>
<dbReference type="OrthoDB" id="9812621at2"/>
<dbReference type="Pfam" id="PF01510">
    <property type="entry name" value="Amidase_2"/>
    <property type="match status" value="1"/>
</dbReference>
<dbReference type="GO" id="GO:0009253">
    <property type="term" value="P:peptidoglycan catabolic process"/>
    <property type="evidence" value="ECO:0007669"/>
    <property type="project" value="InterPro"/>
</dbReference>
<dbReference type="InterPro" id="IPR006619">
    <property type="entry name" value="PGRP_domain_met/bac"/>
</dbReference>
<dbReference type="Pfam" id="PF04122">
    <property type="entry name" value="CW_binding_2"/>
    <property type="match status" value="3"/>
</dbReference>
<proteinExistence type="predicted"/>
<dbReference type="EMBL" id="JACEIP010000003">
    <property type="protein sequence ID" value="MBA4541767.1"/>
    <property type="molecule type" value="Genomic_DNA"/>
</dbReference>
<dbReference type="PANTHER" id="PTHR30032:SF8">
    <property type="entry name" value="GERMINATION-SPECIFIC N-ACETYLMURAMOYL-L-ALANINE AMIDASE"/>
    <property type="match status" value="1"/>
</dbReference>
<feature type="domain" description="Peptidoglycan recognition protein family" evidence="1">
    <location>
        <begin position="213"/>
        <end position="368"/>
    </location>
</feature>
<organism evidence="2 3">
    <name type="scientific">Thermoactinomyces daqus</name>
    <dbReference type="NCBI Taxonomy" id="1329516"/>
    <lineage>
        <taxon>Bacteria</taxon>
        <taxon>Bacillati</taxon>
        <taxon>Bacillota</taxon>
        <taxon>Bacilli</taxon>
        <taxon>Bacillales</taxon>
        <taxon>Thermoactinomycetaceae</taxon>
        <taxon>Thermoactinomyces</taxon>
    </lineage>
</organism>
<dbReference type="AlphaFoldDB" id="A0A7W2AG20"/>
<dbReference type="GO" id="GO:0008745">
    <property type="term" value="F:N-acetylmuramoyl-L-alanine amidase activity"/>
    <property type="evidence" value="ECO:0007669"/>
    <property type="project" value="InterPro"/>
</dbReference>
<keyword evidence="3" id="KW-1185">Reference proteome</keyword>
<dbReference type="Gene3D" id="3.40.50.12090">
    <property type="match status" value="2"/>
</dbReference>
<dbReference type="InterPro" id="IPR051922">
    <property type="entry name" value="Bact_Sporulation_Assoc"/>
</dbReference>
<dbReference type="SUPFAM" id="SSF55846">
    <property type="entry name" value="N-acetylmuramoyl-L-alanine amidase-like"/>
    <property type="match status" value="1"/>
</dbReference>
<evidence type="ECO:0000313" key="3">
    <source>
        <dbReference type="Proteomes" id="UP000530514"/>
    </source>
</evidence>
<evidence type="ECO:0000313" key="2">
    <source>
        <dbReference type="EMBL" id="MBA4541767.1"/>
    </source>
</evidence>
<dbReference type="PANTHER" id="PTHR30032">
    <property type="entry name" value="N-ACETYLMURAMOYL-L-ALANINE AMIDASE-RELATED"/>
    <property type="match status" value="1"/>
</dbReference>
<dbReference type="Proteomes" id="UP000530514">
    <property type="component" value="Unassembled WGS sequence"/>
</dbReference>
<name>A0A7W2AG20_9BACL</name>
<dbReference type="Gene3D" id="3.40.80.10">
    <property type="entry name" value="Peptidoglycan recognition protein-like"/>
    <property type="match status" value="1"/>
</dbReference>
<dbReference type="CDD" id="cd06583">
    <property type="entry name" value="PGRP"/>
    <property type="match status" value="1"/>
</dbReference>
<dbReference type="GO" id="GO:0008270">
    <property type="term" value="F:zinc ion binding"/>
    <property type="evidence" value="ECO:0007669"/>
    <property type="project" value="InterPro"/>
</dbReference>
<gene>
    <name evidence="2" type="ORF">H1164_02475</name>
</gene>
<dbReference type="SMART" id="SM00701">
    <property type="entry name" value="PGRP"/>
    <property type="match status" value="1"/>
</dbReference>
<sequence>MAGLKNRRGILLASGVAAAIAFSLPVCPSTWANPPVVKVMASDVRDQLQSDFNGKKQNIKMETEGKQAVLTVGQADDTAVYTSPVIKSKIVFTDVGIHWKNRSKNKDLGARNTKVEVRFSADGQKWSDWQVAEVSDDVGPHPNQEETFSDLIYAGNGRYLQYRVHLTGNKKVLPRIKDIKVTFINSRDGKKIVSKKPFWEILFDKVDAAVNKPDVVSRAEWGADESLRFKDGVETWPREYHPVTHLFVHHTDTPNDDPDPAARIRSIYYYHTVTRGWGDIGYNAIIGSDGRIYEGRKGKDDEVLSNGVVGAGTYAFNYGGFSVSLMGNYQDAPLPKNIRDSLVKLLAYEASINNINPVGKSDFVRDYPYNDPSVPKVDYNMPNIAGHRDSKYTPGTECPGDYVYNDLPNIRKDVKAAIDAASVNPNLKRLSGANRYEVSSNVSQELSALNISSDTVLLARGDLYTDALSGGPLAAKNKSPILLTTTDSLPTQVQLELQRRKPGKVIILGGTGSVSANVETQLHNLGITDVERIAGPNRFAVSASVADQVVDGGTQTKAFIASGLTFPDALSASGIAGQNGMPILQVLTDSIPDETKAFISEHPEINEYIIVGGPGTVSDNVKAQLEQMGKQVVRIGGANRFEVGVNLADYFNVKPSSIVFARGDSFPDALSGGPLAGLTQSPILLTMPNSLPTPVDNYLSAHQTVFQKGYILGGTASVSTAVEQKISSYMVNQ</sequence>
<dbReference type="RefSeq" id="WP_033100341.1">
    <property type="nucleotide sequence ID" value="NZ_JACEIP010000003.1"/>
</dbReference>
<comment type="caution">
    <text evidence="2">The sequence shown here is derived from an EMBL/GenBank/DDBJ whole genome shotgun (WGS) entry which is preliminary data.</text>
</comment>
<evidence type="ECO:0000259" key="1">
    <source>
        <dbReference type="SMART" id="SM00701"/>
    </source>
</evidence>
<accession>A0A7W2AG20</accession>
<dbReference type="InterPro" id="IPR002502">
    <property type="entry name" value="Amidase_domain"/>
</dbReference>
<dbReference type="InterPro" id="IPR036505">
    <property type="entry name" value="Amidase/PGRP_sf"/>
</dbReference>
<dbReference type="InterPro" id="IPR007253">
    <property type="entry name" value="Cell_wall-bd_2"/>
</dbReference>
<protein>
    <submittedName>
        <fullName evidence="2">Cell wall-binding repeat-containing protein</fullName>
    </submittedName>
</protein>